<gene>
    <name evidence="2" type="ORF">RCL2_002234000</name>
    <name evidence="1" type="ORF">RclHR1_21350003</name>
</gene>
<proteinExistence type="predicted"/>
<reference evidence="2" key="2">
    <citation type="submission" date="2019-10" db="EMBL/GenBank/DDBJ databases">
        <title>Conservation and host-specific expression of non-tandemly repeated heterogenous ribosome RNA gene in arbuscular mycorrhizal fungi.</title>
        <authorList>
            <person name="Maeda T."/>
            <person name="Kobayashi Y."/>
            <person name="Nakagawa T."/>
            <person name="Ezawa T."/>
            <person name="Yamaguchi K."/>
            <person name="Bino T."/>
            <person name="Nishimoto Y."/>
            <person name="Shigenobu S."/>
            <person name="Kawaguchi M."/>
        </authorList>
    </citation>
    <scope>NUCLEOTIDE SEQUENCE</scope>
    <source>
        <strain evidence="2">HR1</strain>
    </source>
</reference>
<dbReference type="EMBL" id="BLAL01000244">
    <property type="protein sequence ID" value="GES95675.1"/>
    <property type="molecule type" value="Genomic_DNA"/>
</dbReference>
<name>A0A2Z6QXD2_9GLOM</name>
<dbReference type="EMBL" id="BEXD01001264">
    <property type="protein sequence ID" value="GBB93232.1"/>
    <property type="molecule type" value="Genomic_DNA"/>
</dbReference>
<keyword evidence="3" id="KW-1185">Reference proteome</keyword>
<evidence type="ECO:0008006" key="4">
    <source>
        <dbReference type="Google" id="ProtNLM"/>
    </source>
</evidence>
<dbReference type="AlphaFoldDB" id="A0A2Z6QXD2"/>
<accession>A0A2Z6QXD2</accession>
<dbReference type="Proteomes" id="UP000615446">
    <property type="component" value="Unassembled WGS sequence"/>
</dbReference>
<evidence type="ECO:0000313" key="2">
    <source>
        <dbReference type="EMBL" id="GES95675.1"/>
    </source>
</evidence>
<evidence type="ECO:0000313" key="1">
    <source>
        <dbReference type="EMBL" id="GBB93232.1"/>
    </source>
</evidence>
<evidence type="ECO:0000313" key="3">
    <source>
        <dbReference type="Proteomes" id="UP000247702"/>
    </source>
</evidence>
<sequence>MSDSLNYLNDVFILNIDDINDENDETLQKTSFLWIYVDCKNPAHPGVPVCKRCNFVFSVKSSNTTFECHLLNKHNITIPKVRKQTTLKFKCINPWPEKERLE</sequence>
<dbReference type="Proteomes" id="UP000247702">
    <property type="component" value="Unassembled WGS sequence"/>
</dbReference>
<reference evidence="1 3" key="1">
    <citation type="submission" date="2017-11" db="EMBL/GenBank/DDBJ databases">
        <title>The genome of Rhizophagus clarus HR1 reveals common genetic basis of auxotrophy among arbuscular mycorrhizal fungi.</title>
        <authorList>
            <person name="Kobayashi Y."/>
        </authorList>
    </citation>
    <scope>NUCLEOTIDE SEQUENCE [LARGE SCALE GENOMIC DNA]</scope>
    <source>
        <strain evidence="1 3">HR1</strain>
    </source>
</reference>
<organism evidence="1 3">
    <name type="scientific">Rhizophagus clarus</name>
    <dbReference type="NCBI Taxonomy" id="94130"/>
    <lineage>
        <taxon>Eukaryota</taxon>
        <taxon>Fungi</taxon>
        <taxon>Fungi incertae sedis</taxon>
        <taxon>Mucoromycota</taxon>
        <taxon>Glomeromycotina</taxon>
        <taxon>Glomeromycetes</taxon>
        <taxon>Glomerales</taxon>
        <taxon>Glomeraceae</taxon>
        <taxon>Rhizophagus</taxon>
    </lineage>
</organism>
<dbReference type="OrthoDB" id="2444217at2759"/>
<comment type="caution">
    <text evidence="1">The sequence shown here is derived from an EMBL/GenBank/DDBJ whole genome shotgun (WGS) entry which is preliminary data.</text>
</comment>
<protein>
    <recommendedName>
        <fullName evidence="4">BED-type domain-containing protein</fullName>
    </recommendedName>
</protein>